<reference evidence="1 2" key="1">
    <citation type="submission" date="2020-02" db="EMBL/GenBank/DDBJ databases">
        <authorList>
            <person name="Ferguson B K."/>
        </authorList>
    </citation>
    <scope>NUCLEOTIDE SEQUENCE [LARGE SCALE GENOMIC DNA]</scope>
</reference>
<keyword evidence="2" id="KW-1185">Reference proteome</keyword>
<dbReference type="EMBL" id="CADCXU010028959">
    <property type="protein sequence ID" value="CAB0015373.1"/>
    <property type="molecule type" value="Genomic_DNA"/>
</dbReference>
<sequence>MEQERPSSWLWHLPDPASHVIIYNCFQVNVECASAVTCSAFRRIGTGASPCVPRMFVLRTMRRTRLQSGPPAAGSGHPRSFLSSVSPSVSFPHSQLSLSLSFWPAPSPVLTIVLRRAGLRKDTIEDWGFTEWISIQRSVHVQNVPTFMHV</sequence>
<proteinExistence type="predicted"/>
<evidence type="ECO:0000313" key="2">
    <source>
        <dbReference type="Proteomes" id="UP000479000"/>
    </source>
</evidence>
<accession>A0A6H5HDN7</accession>
<evidence type="ECO:0000313" key="1">
    <source>
        <dbReference type="EMBL" id="CAB0015373.1"/>
    </source>
</evidence>
<organism evidence="1 2">
    <name type="scientific">Nesidiocoris tenuis</name>
    <dbReference type="NCBI Taxonomy" id="355587"/>
    <lineage>
        <taxon>Eukaryota</taxon>
        <taxon>Metazoa</taxon>
        <taxon>Ecdysozoa</taxon>
        <taxon>Arthropoda</taxon>
        <taxon>Hexapoda</taxon>
        <taxon>Insecta</taxon>
        <taxon>Pterygota</taxon>
        <taxon>Neoptera</taxon>
        <taxon>Paraneoptera</taxon>
        <taxon>Hemiptera</taxon>
        <taxon>Heteroptera</taxon>
        <taxon>Panheteroptera</taxon>
        <taxon>Cimicomorpha</taxon>
        <taxon>Miridae</taxon>
        <taxon>Dicyphina</taxon>
        <taxon>Nesidiocoris</taxon>
    </lineage>
</organism>
<gene>
    <name evidence="1" type="ORF">NTEN_LOCUS19713</name>
</gene>
<name>A0A6H5HDN7_9HEMI</name>
<dbReference type="Proteomes" id="UP000479000">
    <property type="component" value="Unassembled WGS sequence"/>
</dbReference>
<protein>
    <submittedName>
        <fullName evidence="1">Uncharacterized protein</fullName>
    </submittedName>
</protein>
<dbReference type="AlphaFoldDB" id="A0A6H5HDN7"/>